<dbReference type="InterPro" id="IPR006811">
    <property type="entry name" value="RNA_pol_II_suA"/>
</dbReference>
<comment type="catalytic activity">
    <reaction evidence="8 9">
        <text>O-phospho-L-threonyl-[protein] + H2O = L-threonyl-[protein] + phosphate</text>
        <dbReference type="Rhea" id="RHEA:47004"/>
        <dbReference type="Rhea" id="RHEA-COMP:11060"/>
        <dbReference type="Rhea" id="RHEA-COMP:11605"/>
        <dbReference type="ChEBI" id="CHEBI:15377"/>
        <dbReference type="ChEBI" id="CHEBI:30013"/>
        <dbReference type="ChEBI" id="CHEBI:43474"/>
        <dbReference type="ChEBI" id="CHEBI:61977"/>
        <dbReference type="EC" id="3.1.3.16"/>
    </reaction>
</comment>
<dbReference type="FunFam" id="3.40.50.2300:FF:000182">
    <property type="entry name" value="RNA polymerase II subunit A"/>
    <property type="match status" value="1"/>
</dbReference>
<evidence type="ECO:0000313" key="11">
    <source>
        <dbReference type="Proteomes" id="UP001176517"/>
    </source>
</evidence>
<evidence type="ECO:0000256" key="6">
    <source>
        <dbReference type="ARBA" id="ARBA00023242"/>
    </source>
</evidence>
<evidence type="ECO:0000256" key="8">
    <source>
        <dbReference type="ARBA" id="ARBA00048336"/>
    </source>
</evidence>
<proteinExistence type="inferred from homology"/>
<dbReference type="AlphaFoldDB" id="A0AAN6GRA5"/>
<name>A0AAN6GRA5_9BASI</name>
<dbReference type="GO" id="GO:0006397">
    <property type="term" value="P:mRNA processing"/>
    <property type="evidence" value="ECO:0007669"/>
    <property type="project" value="UniProtKB-KW"/>
</dbReference>
<keyword evidence="4 9" id="KW-0378">Hydrolase</keyword>
<comment type="similarity">
    <text evidence="2 9">Belongs to the SSU72 phosphatase family.</text>
</comment>
<evidence type="ECO:0000256" key="1">
    <source>
        <dbReference type="ARBA" id="ARBA00004123"/>
    </source>
</evidence>
<gene>
    <name evidence="10" type="primary">SSU72</name>
    <name evidence="10" type="ORF">OC846_003925</name>
</gene>
<reference evidence="10" key="1">
    <citation type="journal article" date="2023" name="PhytoFront">
        <title>Draft Genome Resources of Seven Strains of Tilletia horrida, Causal Agent of Kernel Smut of Rice.</title>
        <authorList>
            <person name="Khanal S."/>
            <person name="Antony Babu S."/>
            <person name="Zhou X.G."/>
        </authorList>
    </citation>
    <scope>NUCLEOTIDE SEQUENCE</scope>
    <source>
        <strain evidence="10">TX6</strain>
    </source>
</reference>
<comment type="function">
    <text evidence="9">Component of the cleavage and polyadenylation factor (CPF) complex, which plays a key role in polyadenylation-dependent pre-mRNA 3'-end formation and cooperates with cleavage factors including the CFIA complex and NAB4/CFIB. SSU72 is required for 3'-end formation of snoRNAs.</text>
</comment>
<comment type="function">
    <text evidence="9">Processively dephosphorylates Ser-5 of the heptad repeats YSPTSPS in the C-terminal domain of the largest RNA polymerase II subunit (RPB1).</text>
</comment>
<protein>
    <recommendedName>
        <fullName evidence="9">RNA polymerase II subunit A C-terminal domain phosphatase SSU72</fullName>
        <shortName evidence="9">CTD phosphatase SSU72</shortName>
        <ecNumber evidence="9">3.1.3.16</ecNumber>
    </recommendedName>
</protein>
<evidence type="ECO:0000256" key="2">
    <source>
        <dbReference type="ARBA" id="ARBA00008978"/>
    </source>
</evidence>
<evidence type="ECO:0000256" key="4">
    <source>
        <dbReference type="ARBA" id="ARBA00022801"/>
    </source>
</evidence>
<comment type="caution">
    <text evidence="10">The sequence shown here is derived from an EMBL/GenBank/DDBJ whole genome shotgun (WGS) entry which is preliminary data.</text>
</comment>
<keyword evidence="11" id="KW-1185">Reference proteome</keyword>
<evidence type="ECO:0000256" key="5">
    <source>
        <dbReference type="ARBA" id="ARBA00022912"/>
    </source>
</evidence>
<keyword evidence="5 9" id="KW-0904">Protein phosphatase</keyword>
<comment type="subcellular location">
    <subcellularLocation>
        <location evidence="1 9">Nucleus</location>
    </subcellularLocation>
</comment>
<evidence type="ECO:0000256" key="7">
    <source>
        <dbReference type="ARBA" id="ARBA00047761"/>
    </source>
</evidence>
<evidence type="ECO:0000313" key="10">
    <source>
        <dbReference type="EMBL" id="KAK0549769.1"/>
    </source>
</evidence>
<evidence type="ECO:0000256" key="9">
    <source>
        <dbReference type="RuleBase" id="RU369031"/>
    </source>
</evidence>
<comment type="subunit">
    <text evidence="9">Component of the cleavage and polyadenylation factor (CPF) complex.</text>
</comment>
<keyword evidence="6 9" id="KW-0539">Nucleus</keyword>
<comment type="catalytic activity">
    <reaction evidence="7 9">
        <text>O-phospho-L-seryl-[protein] + H2O = L-seryl-[protein] + phosphate</text>
        <dbReference type="Rhea" id="RHEA:20629"/>
        <dbReference type="Rhea" id="RHEA-COMP:9863"/>
        <dbReference type="Rhea" id="RHEA-COMP:11604"/>
        <dbReference type="ChEBI" id="CHEBI:15377"/>
        <dbReference type="ChEBI" id="CHEBI:29999"/>
        <dbReference type="ChEBI" id="CHEBI:43474"/>
        <dbReference type="ChEBI" id="CHEBI:83421"/>
        <dbReference type="EC" id="3.1.3.16"/>
    </reaction>
</comment>
<dbReference type="EMBL" id="JAPDMZ010000105">
    <property type="protein sequence ID" value="KAK0549769.1"/>
    <property type="molecule type" value="Genomic_DNA"/>
</dbReference>
<dbReference type="EC" id="3.1.3.16" evidence="9"/>
<dbReference type="Gene3D" id="3.40.50.2300">
    <property type="match status" value="1"/>
</dbReference>
<dbReference type="PANTHER" id="PTHR20383">
    <property type="entry name" value="RNA POLYMERASE II SUBUNIT A C-TERMINAL DOMAIN PHOSPHATASE"/>
    <property type="match status" value="1"/>
</dbReference>
<evidence type="ECO:0000256" key="3">
    <source>
        <dbReference type="ARBA" id="ARBA00022664"/>
    </source>
</evidence>
<sequence>MSSSEHVHAGFKVVSAGTGTLVRLPGPSADKPNNYAFGTAYDFMYQDLKGKDPRLYQANGLLPMLDRNRRLKRAPERWHESRNIADVVITCEERCYDSVCEDLLNRGGELNRPVHVINVDIKDNHEEALVAGKAILELAKAIENAKDLDSEITSILDTHQQRHPHPLLHTVLYY</sequence>
<dbReference type="GO" id="GO:0005634">
    <property type="term" value="C:nucleus"/>
    <property type="evidence" value="ECO:0007669"/>
    <property type="project" value="UniProtKB-SubCell"/>
</dbReference>
<dbReference type="GO" id="GO:0004722">
    <property type="term" value="F:protein serine/threonine phosphatase activity"/>
    <property type="evidence" value="ECO:0007669"/>
    <property type="project" value="UniProtKB-UniRule"/>
</dbReference>
<dbReference type="Pfam" id="PF04722">
    <property type="entry name" value="Ssu72"/>
    <property type="match status" value="1"/>
</dbReference>
<dbReference type="Proteomes" id="UP001176517">
    <property type="component" value="Unassembled WGS sequence"/>
</dbReference>
<keyword evidence="3 9" id="KW-0507">mRNA processing</keyword>
<accession>A0AAN6GRA5</accession>
<organism evidence="10 11">
    <name type="scientific">Tilletia horrida</name>
    <dbReference type="NCBI Taxonomy" id="155126"/>
    <lineage>
        <taxon>Eukaryota</taxon>
        <taxon>Fungi</taxon>
        <taxon>Dikarya</taxon>
        <taxon>Basidiomycota</taxon>
        <taxon>Ustilaginomycotina</taxon>
        <taxon>Exobasidiomycetes</taxon>
        <taxon>Tilletiales</taxon>
        <taxon>Tilletiaceae</taxon>
        <taxon>Tilletia</taxon>
    </lineage>
</organism>